<proteinExistence type="predicted"/>
<name>A0ABD0VJT4_DENTH</name>
<gene>
    <name evidence="2" type="ORF">M5K25_006828</name>
</gene>
<evidence type="ECO:0000256" key="1">
    <source>
        <dbReference type="SAM" id="MobiDB-lite"/>
    </source>
</evidence>
<organism evidence="2 3">
    <name type="scientific">Dendrobium thyrsiflorum</name>
    <name type="common">Pinecone-like raceme dendrobium</name>
    <name type="synonym">Orchid</name>
    <dbReference type="NCBI Taxonomy" id="117978"/>
    <lineage>
        <taxon>Eukaryota</taxon>
        <taxon>Viridiplantae</taxon>
        <taxon>Streptophyta</taxon>
        <taxon>Embryophyta</taxon>
        <taxon>Tracheophyta</taxon>
        <taxon>Spermatophyta</taxon>
        <taxon>Magnoliopsida</taxon>
        <taxon>Liliopsida</taxon>
        <taxon>Asparagales</taxon>
        <taxon>Orchidaceae</taxon>
        <taxon>Epidendroideae</taxon>
        <taxon>Malaxideae</taxon>
        <taxon>Dendrobiinae</taxon>
        <taxon>Dendrobium</taxon>
    </lineage>
</organism>
<protein>
    <submittedName>
        <fullName evidence="2">Uncharacterized protein</fullName>
    </submittedName>
</protein>
<accession>A0ABD0VJT4</accession>
<keyword evidence="3" id="KW-1185">Reference proteome</keyword>
<evidence type="ECO:0000313" key="2">
    <source>
        <dbReference type="EMBL" id="KAL0922807.1"/>
    </source>
</evidence>
<feature type="compositionally biased region" description="Polar residues" evidence="1">
    <location>
        <begin position="7"/>
        <end position="38"/>
    </location>
</feature>
<dbReference type="Proteomes" id="UP001552299">
    <property type="component" value="Unassembled WGS sequence"/>
</dbReference>
<sequence>MGELTHLQATNLPSKPFTQSIPETKLHSNTGRSFTASTHGKFGSERQTCSCGPEKTPLEIHEAGQGKPKSAASCKPTYSHERRWQRLESTGTKWMVGEWMMDPIKIPWFCHPESSWSLVYLVIGGSRPNLTERTLSVAMGCFIQGYLVDRGFDTIEEHMGAGHNHNIVMPFGGKSPGSKGPRVITVYLAVPFGGKIVG</sequence>
<dbReference type="EMBL" id="JANQDX010000006">
    <property type="protein sequence ID" value="KAL0922807.1"/>
    <property type="molecule type" value="Genomic_DNA"/>
</dbReference>
<feature type="region of interest" description="Disordered" evidence="1">
    <location>
        <begin position="1"/>
        <end position="75"/>
    </location>
</feature>
<reference evidence="2 3" key="1">
    <citation type="journal article" date="2024" name="Plant Biotechnol. J.">
        <title>Dendrobium thyrsiflorum genome and its molecular insights into genes involved in important horticultural traits.</title>
        <authorList>
            <person name="Chen B."/>
            <person name="Wang J.Y."/>
            <person name="Zheng P.J."/>
            <person name="Li K.L."/>
            <person name="Liang Y.M."/>
            <person name="Chen X.F."/>
            <person name="Zhang C."/>
            <person name="Zhao X."/>
            <person name="He X."/>
            <person name="Zhang G.Q."/>
            <person name="Liu Z.J."/>
            <person name="Xu Q."/>
        </authorList>
    </citation>
    <scope>NUCLEOTIDE SEQUENCE [LARGE SCALE GENOMIC DNA]</scope>
    <source>
        <strain evidence="2">GZMU011</strain>
    </source>
</reference>
<evidence type="ECO:0000313" key="3">
    <source>
        <dbReference type="Proteomes" id="UP001552299"/>
    </source>
</evidence>
<comment type="caution">
    <text evidence="2">The sequence shown here is derived from an EMBL/GenBank/DDBJ whole genome shotgun (WGS) entry which is preliminary data.</text>
</comment>
<dbReference type="AlphaFoldDB" id="A0ABD0VJT4"/>